<dbReference type="Gene3D" id="2.40.50.90">
    <property type="match status" value="1"/>
</dbReference>
<dbReference type="RefSeq" id="WP_133793696.1">
    <property type="nucleotide sequence ID" value="NZ_SOCA01000001.1"/>
</dbReference>
<proteinExistence type="predicted"/>
<evidence type="ECO:0008006" key="4">
    <source>
        <dbReference type="Google" id="ProtNLM"/>
    </source>
</evidence>
<comment type="caution">
    <text evidence="2">The sequence shown here is derived from an EMBL/GenBank/DDBJ whole genome shotgun (WGS) entry which is preliminary data.</text>
</comment>
<dbReference type="SUPFAM" id="SSF50199">
    <property type="entry name" value="Staphylococcal nuclease"/>
    <property type="match status" value="1"/>
</dbReference>
<evidence type="ECO:0000313" key="2">
    <source>
        <dbReference type="EMBL" id="TDU81776.1"/>
    </source>
</evidence>
<keyword evidence="1" id="KW-1133">Transmembrane helix</keyword>
<keyword evidence="1" id="KW-0812">Transmembrane</keyword>
<protein>
    <recommendedName>
        <fullName evidence="4">TNase-like domain-containing protein</fullName>
    </recommendedName>
</protein>
<dbReference type="EMBL" id="SOCA01000001">
    <property type="protein sequence ID" value="TDU81776.1"/>
    <property type="molecule type" value="Genomic_DNA"/>
</dbReference>
<feature type="transmembrane region" description="Helical" evidence="1">
    <location>
        <begin position="6"/>
        <end position="27"/>
    </location>
</feature>
<sequence length="231" mass="25966">MPLRDTLLNLAITAVLVLMVVLGGILLKESRPAPVPAVPVKVAGVPGETLPDEGGSPKQVEDKFLIFPRAALVESRANEADTLRIRIGNDEHIFVLYFVDALEANMNHPQRVAEQARYFGRTNERVITSTGTEAAAYVAELLKTRPFEVITRWERVPNTLRYYALIRFVREDGQRVYLMDLLLRKGYARLDGVDTLLPGDPRDLPTYLAELMDLSRKAREEKQGVWAKISP</sequence>
<dbReference type="OrthoDB" id="187060at2"/>
<evidence type="ECO:0000313" key="3">
    <source>
        <dbReference type="Proteomes" id="UP000295662"/>
    </source>
</evidence>
<evidence type="ECO:0000256" key="1">
    <source>
        <dbReference type="SAM" id="Phobius"/>
    </source>
</evidence>
<dbReference type="AlphaFoldDB" id="A0A4R7STE8"/>
<name>A0A4R7STE8_9BACT</name>
<dbReference type="Proteomes" id="UP000295662">
    <property type="component" value="Unassembled WGS sequence"/>
</dbReference>
<reference evidence="2 3" key="1">
    <citation type="submission" date="2019-03" db="EMBL/GenBank/DDBJ databases">
        <title>Genomic Encyclopedia of Archaeal and Bacterial Type Strains, Phase II (KMG-II): from individual species to whole genera.</title>
        <authorList>
            <person name="Goeker M."/>
        </authorList>
    </citation>
    <scope>NUCLEOTIDE SEQUENCE [LARGE SCALE GENOMIC DNA]</scope>
    <source>
        <strain evidence="2 3">ATCC 25309</strain>
    </source>
</reference>
<organism evidence="2 3">
    <name type="scientific">Prosthecobacter fusiformis</name>
    <dbReference type="NCBI Taxonomy" id="48464"/>
    <lineage>
        <taxon>Bacteria</taxon>
        <taxon>Pseudomonadati</taxon>
        <taxon>Verrucomicrobiota</taxon>
        <taxon>Verrucomicrobiia</taxon>
        <taxon>Verrucomicrobiales</taxon>
        <taxon>Verrucomicrobiaceae</taxon>
        <taxon>Prosthecobacter</taxon>
    </lineage>
</organism>
<keyword evidence="3" id="KW-1185">Reference proteome</keyword>
<dbReference type="InterPro" id="IPR035437">
    <property type="entry name" value="SNase_OB-fold_sf"/>
</dbReference>
<gene>
    <name evidence="2" type="ORF">EI77_01086</name>
</gene>
<accession>A0A4R7STE8</accession>
<keyword evidence="1" id="KW-0472">Membrane</keyword>